<dbReference type="GO" id="GO:0016787">
    <property type="term" value="F:hydrolase activity"/>
    <property type="evidence" value="ECO:0007669"/>
    <property type="project" value="UniProtKB-KW"/>
</dbReference>
<dbReference type="EC" id="3.-.-.-" evidence="2"/>
<dbReference type="Pfam" id="PF12706">
    <property type="entry name" value="Lactamase_B_2"/>
    <property type="match status" value="1"/>
</dbReference>
<dbReference type="SMART" id="SM00849">
    <property type="entry name" value="Lactamase_B"/>
    <property type="match status" value="1"/>
</dbReference>
<evidence type="ECO:0000313" key="2">
    <source>
        <dbReference type="EMBL" id="MPM87120.1"/>
    </source>
</evidence>
<dbReference type="EMBL" id="VSSQ01035010">
    <property type="protein sequence ID" value="MPM87120.1"/>
    <property type="molecule type" value="Genomic_DNA"/>
</dbReference>
<dbReference type="PANTHER" id="PTHR47619:SF1">
    <property type="entry name" value="EXODEOXYRIBONUCLEASE WALJ"/>
    <property type="match status" value="1"/>
</dbReference>
<proteinExistence type="predicted"/>
<accession>A0A645DCA6</accession>
<comment type="caution">
    <text evidence="2">The sequence shown here is derived from an EMBL/GenBank/DDBJ whole genome shotgun (WGS) entry which is preliminary data.</text>
</comment>
<dbReference type="InterPro" id="IPR001279">
    <property type="entry name" value="Metallo-B-lactamas"/>
</dbReference>
<protein>
    <submittedName>
        <fullName evidence="2">Putative metallo-hydrolase YycJ</fullName>
        <ecNumber evidence="2">3.-.-.-</ecNumber>
    </submittedName>
</protein>
<evidence type="ECO:0000259" key="1">
    <source>
        <dbReference type="SMART" id="SM00849"/>
    </source>
</evidence>
<dbReference type="Gene3D" id="3.60.15.10">
    <property type="entry name" value="Ribonuclease Z/Hydroxyacylglutathione hydrolase-like"/>
    <property type="match status" value="1"/>
</dbReference>
<dbReference type="AlphaFoldDB" id="A0A645DCA6"/>
<name>A0A645DCA6_9ZZZZ</name>
<dbReference type="InterPro" id="IPR052533">
    <property type="entry name" value="WalJ/YycJ-like"/>
</dbReference>
<dbReference type="InterPro" id="IPR036866">
    <property type="entry name" value="RibonucZ/Hydroxyglut_hydro"/>
</dbReference>
<keyword evidence="2" id="KW-0378">Hydrolase</keyword>
<feature type="domain" description="Metallo-beta-lactamase" evidence="1">
    <location>
        <begin position="11"/>
        <end position="190"/>
    </location>
</feature>
<reference evidence="2" key="1">
    <citation type="submission" date="2019-08" db="EMBL/GenBank/DDBJ databases">
        <authorList>
            <person name="Kucharzyk K."/>
            <person name="Murdoch R.W."/>
            <person name="Higgins S."/>
            <person name="Loffler F."/>
        </authorList>
    </citation>
    <scope>NUCLEOTIDE SEQUENCE</scope>
</reference>
<organism evidence="2">
    <name type="scientific">bioreactor metagenome</name>
    <dbReference type="NCBI Taxonomy" id="1076179"/>
    <lineage>
        <taxon>unclassified sequences</taxon>
        <taxon>metagenomes</taxon>
        <taxon>ecological metagenomes</taxon>
    </lineage>
</organism>
<dbReference type="SUPFAM" id="SSF56281">
    <property type="entry name" value="Metallo-hydrolase/oxidoreductase"/>
    <property type="match status" value="1"/>
</dbReference>
<dbReference type="PANTHER" id="PTHR47619">
    <property type="entry name" value="METALLO-HYDROLASE YYCJ-RELATED"/>
    <property type="match status" value="1"/>
</dbReference>
<gene>
    <name evidence="2" type="primary">yycJ_23</name>
    <name evidence="2" type="ORF">SDC9_134213</name>
</gene>
<sequence>MRFCTLASGSSGNSVYIEQGDTRLLIDAGISLRAIETALKQLGTSAKFLTGVLVTHEHSDHTRGLYQLALRTGVPIYGSMDTVRAVLASMPDMMPDRFTVFASGCGPYRIGEFTVTTFPTSHDVPCLGYRIGGESTVAVATDLGRMDGAVYDGLAGADFVIIECNHDVEMLRCGSYPPYLKRRILSDEGHLSNECCATAVCRLVETGCRHFVLMHLSESNNHPRLALEAVCGNLIQEGIHPGQVTVDVAPRYEMSRVFEL</sequence>